<dbReference type="Gene3D" id="3.40.50.300">
    <property type="entry name" value="P-loop containing nucleotide triphosphate hydrolases"/>
    <property type="match status" value="1"/>
</dbReference>
<dbReference type="NCBIfam" id="TIGR00763">
    <property type="entry name" value="lon"/>
    <property type="match status" value="1"/>
</dbReference>
<dbReference type="InterPro" id="IPR020568">
    <property type="entry name" value="Ribosomal_Su5_D2-typ_SF"/>
</dbReference>
<dbReference type="PROSITE" id="PS01046">
    <property type="entry name" value="LON_SER"/>
    <property type="match status" value="1"/>
</dbReference>
<comment type="similarity">
    <text evidence="7 10 11">Belongs to the peptidase S16 family.</text>
</comment>
<dbReference type="CDD" id="cd19500">
    <property type="entry name" value="RecA-like_Lon"/>
    <property type="match status" value="1"/>
</dbReference>
<feature type="active site" evidence="8 10">
    <location>
        <position position="771"/>
    </location>
</feature>
<dbReference type="InterPro" id="IPR008269">
    <property type="entry name" value="Lon_proteolytic"/>
</dbReference>
<keyword evidence="5 7" id="KW-0067">ATP-binding</keyword>
<dbReference type="GO" id="GO:0006515">
    <property type="term" value="P:protein quality control for misfolded or incompletely synthesized proteins"/>
    <property type="evidence" value="ECO:0007669"/>
    <property type="project" value="TreeGrafter"/>
</dbReference>
<dbReference type="GO" id="GO:0003697">
    <property type="term" value="F:single-stranded DNA binding"/>
    <property type="evidence" value="ECO:0007669"/>
    <property type="project" value="TreeGrafter"/>
</dbReference>
<dbReference type="InterPro" id="IPR014721">
    <property type="entry name" value="Ribsml_uS5_D2-typ_fold_subgr"/>
</dbReference>
<evidence type="ECO:0000256" key="3">
    <source>
        <dbReference type="ARBA" id="ARBA00022801"/>
    </source>
</evidence>
<gene>
    <name evidence="16" type="ORF">CCAE0312_LOCUS7232</name>
</gene>
<dbReference type="GO" id="GO:0004252">
    <property type="term" value="F:serine-type endopeptidase activity"/>
    <property type="evidence" value="ECO:0007669"/>
    <property type="project" value="UniProtKB-UniRule"/>
</dbReference>
<feature type="active site" evidence="8 10">
    <location>
        <position position="728"/>
    </location>
</feature>
<evidence type="ECO:0000256" key="1">
    <source>
        <dbReference type="ARBA" id="ARBA00022670"/>
    </source>
</evidence>
<dbReference type="GO" id="GO:0007005">
    <property type="term" value="P:mitochondrion organization"/>
    <property type="evidence" value="ECO:0007669"/>
    <property type="project" value="TreeGrafter"/>
</dbReference>
<dbReference type="InterPro" id="IPR046336">
    <property type="entry name" value="Lon_prtase_N_sf"/>
</dbReference>
<dbReference type="PANTHER" id="PTHR43718">
    <property type="entry name" value="LON PROTEASE"/>
    <property type="match status" value="1"/>
</dbReference>
<dbReference type="Gene3D" id="1.20.5.5270">
    <property type="match status" value="1"/>
</dbReference>
<feature type="domain" description="Lon proteolytic" evidence="14">
    <location>
        <begin position="638"/>
        <end position="822"/>
    </location>
</feature>
<evidence type="ECO:0000256" key="8">
    <source>
        <dbReference type="PIRSR" id="PIRSR001174-1"/>
    </source>
</evidence>
<dbReference type="GO" id="GO:0051131">
    <property type="term" value="P:chaperone-mediated protein complex assembly"/>
    <property type="evidence" value="ECO:0007669"/>
    <property type="project" value="TreeGrafter"/>
</dbReference>
<dbReference type="Pfam" id="PF05362">
    <property type="entry name" value="Lon_C"/>
    <property type="match status" value="1"/>
</dbReference>
<feature type="binding site" evidence="9">
    <location>
        <begin position="438"/>
        <end position="445"/>
    </location>
    <ligand>
        <name>ATP</name>
        <dbReference type="ChEBI" id="CHEBI:30616"/>
    </ligand>
</feature>
<dbReference type="PANTHER" id="PTHR43718:SF2">
    <property type="entry name" value="LON PROTEASE HOMOLOG, MITOCHONDRIAL"/>
    <property type="match status" value="1"/>
</dbReference>
<dbReference type="GO" id="GO:0005524">
    <property type="term" value="F:ATP binding"/>
    <property type="evidence" value="ECO:0007669"/>
    <property type="project" value="UniProtKB-KW"/>
</dbReference>
<sequence>MNLTRYIQAPWRPPFRSPGVEGVLRFERWCSAGSVSGPDESSNGNDRETSTEIVPSKQGGGSTPVSQRKPKPGPAELFAVPLFRRPSFPGVIAPIVVREEAACRAFVEMRDAGRSQCGLFLHKDAGLQTFALNEEDHNSYQDPEQLHRTGVLAEIVRLAPRQKGVELIFVCHHRIRWTEVLEKSPLLLVRTEPVLEEPVDIHAQQVRAYSLEIVQTLKELLQLGSFYKEQLELLLESIDINNPFHLADLGACLTTANPQSLQEVLEETQLVERLSKTLTLVKAELETVKVQRKINKEIEESVSKAQRKFFLTEQLKNIKKELGLEKDEKEDLIARFRARLSAKQLSERVSTVIEDEIQKLTSLEPTSSEYNVTRDYLNWLTQVPWGVLSEDNLDISRAQTCLDEDHFGLSDVKERILEFIAVGATRGSLRGKILLLSGPPGVGKTSLGRSIARALGRQFFRFSVGGLGDVAEMKGHRRTYVGAMPGKLVQALKTCQVSNPVLMIDEIDKMGRGHTGDPASALLEILDSEQNDAFVDHYLDVPVDLSHVLFICTANVTDAIPAPLLDRMEIIRLSGYVVEEKLAIAKSYLIPEVRKETAMGEKVLAINEPALQTLIQDYCREPEFAGKPSFLRQRLYAETPPGIATGLAWTAAGGVALYVESVFVSSNKDGKLGSLRVTGQLGDVMKESAEIAFSYSRNYLRKQGSSALDSSTTHLHVPEGATPKDGPSAGITIVSSLLSLALDRPLRQNLAMTGEITLTGKVLGVGGIREKIIAAKREGLKLVILPTSNQKDWEELPEYVRAGLTVQFCESYEEVLPLVFEK</sequence>
<dbReference type="EMBL" id="HBGH01012903">
    <property type="protein sequence ID" value="CAD9235141.1"/>
    <property type="molecule type" value="Transcribed_RNA"/>
</dbReference>
<keyword evidence="2 7" id="KW-0547">Nucleotide-binding</keyword>
<evidence type="ECO:0000256" key="10">
    <source>
        <dbReference type="PROSITE-ProRule" id="PRU01122"/>
    </source>
</evidence>
<dbReference type="PROSITE" id="PS51787">
    <property type="entry name" value="LON_N"/>
    <property type="match status" value="1"/>
</dbReference>
<dbReference type="InterPro" id="IPR003111">
    <property type="entry name" value="Lon_prtase_N"/>
</dbReference>
<dbReference type="SUPFAM" id="SSF88697">
    <property type="entry name" value="PUA domain-like"/>
    <property type="match status" value="1"/>
</dbReference>
<dbReference type="PROSITE" id="PS51786">
    <property type="entry name" value="LON_PROTEOLYTIC"/>
    <property type="match status" value="1"/>
</dbReference>
<feature type="domain" description="Lon N-terminal" evidence="15">
    <location>
        <begin position="77"/>
        <end position="285"/>
    </location>
</feature>
<organism evidence="16">
    <name type="scientific">Compsopogon caeruleus</name>
    <dbReference type="NCBI Taxonomy" id="31354"/>
    <lineage>
        <taxon>Eukaryota</taxon>
        <taxon>Rhodophyta</taxon>
        <taxon>Compsopogonophyceae</taxon>
        <taxon>Compsopogonales</taxon>
        <taxon>Compsopogonaceae</taxon>
        <taxon>Compsopogon</taxon>
    </lineage>
</organism>
<dbReference type="AlphaFoldDB" id="A0A7S1TFE0"/>
<evidence type="ECO:0000256" key="13">
    <source>
        <dbReference type="SAM" id="MobiDB-lite"/>
    </source>
</evidence>
<evidence type="ECO:0000256" key="11">
    <source>
        <dbReference type="RuleBase" id="RU000591"/>
    </source>
</evidence>
<keyword evidence="1 7" id="KW-0645">Protease</keyword>
<dbReference type="InterPro" id="IPR027065">
    <property type="entry name" value="Lon_Prtase"/>
</dbReference>
<dbReference type="FunFam" id="1.20.5.5270:FF:000001">
    <property type="entry name" value="Lon protease homolog, mitochondrial"/>
    <property type="match status" value="1"/>
</dbReference>
<dbReference type="InterPro" id="IPR003593">
    <property type="entry name" value="AAA+_ATPase"/>
</dbReference>
<dbReference type="InterPro" id="IPR027417">
    <property type="entry name" value="P-loop_NTPase"/>
</dbReference>
<evidence type="ECO:0000259" key="15">
    <source>
        <dbReference type="PROSITE" id="PS51787"/>
    </source>
</evidence>
<keyword evidence="3 7" id="KW-0378">Hydrolase</keyword>
<evidence type="ECO:0000256" key="5">
    <source>
        <dbReference type="ARBA" id="ARBA00022840"/>
    </source>
</evidence>
<name>A0A7S1TFE0_9RHOD</name>
<evidence type="ECO:0000256" key="9">
    <source>
        <dbReference type="PIRSR" id="PIRSR001174-2"/>
    </source>
</evidence>
<accession>A0A7S1TFE0</accession>
<dbReference type="Pfam" id="PF02190">
    <property type="entry name" value="LON_substr_bdg"/>
    <property type="match status" value="1"/>
</dbReference>
<dbReference type="Gene3D" id="1.10.8.60">
    <property type="match status" value="1"/>
</dbReference>
<dbReference type="SMART" id="SM00464">
    <property type="entry name" value="LON"/>
    <property type="match status" value="1"/>
</dbReference>
<feature type="region of interest" description="Disordered" evidence="13">
    <location>
        <begin position="33"/>
        <end position="72"/>
    </location>
</feature>
<dbReference type="GO" id="GO:0005759">
    <property type="term" value="C:mitochondrial matrix"/>
    <property type="evidence" value="ECO:0007669"/>
    <property type="project" value="TreeGrafter"/>
</dbReference>
<reference evidence="16" key="1">
    <citation type="submission" date="2021-01" db="EMBL/GenBank/DDBJ databases">
        <authorList>
            <person name="Corre E."/>
            <person name="Pelletier E."/>
            <person name="Niang G."/>
            <person name="Scheremetjew M."/>
            <person name="Finn R."/>
            <person name="Kale V."/>
            <person name="Holt S."/>
            <person name="Cochrane G."/>
            <person name="Meng A."/>
            <person name="Brown T."/>
            <person name="Cohen L."/>
        </authorList>
    </citation>
    <scope>NUCLEOTIDE SEQUENCE</scope>
    <source>
        <strain evidence="16">SAG 36.94</strain>
    </source>
</reference>
<dbReference type="InterPro" id="IPR015947">
    <property type="entry name" value="PUA-like_sf"/>
</dbReference>
<dbReference type="GO" id="GO:0016887">
    <property type="term" value="F:ATP hydrolysis activity"/>
    <property type="evidence" value="ECO:0007669"/>
    <property type="project" value="InterPro"/>
</dbReference>
<dbReference type="InterPro" id="IPR003959">
    <property type="entry name" value="ATPase_AAA_core"/>
</dbReference>
<dbReference type="GO" id="GO:0004176">
    <property type="term" value="F:ATP-dependent peptidase activity"/>
    <property type="evidence" value="ECO:0007669"/>
    <property type="project" value="UniProtKB-UniRule"/>
</dbReference>
<evidence type="ECO:0000256" key="2">
    <source>
        <dbReference type="ARBA" id="ARBA00022741"/>
    </source>
</evidence>
<proteinExistence type="inferred from homology"/>
<evidence type="ECO:0000256" key="12">
    <source>
        <dbReference type="RuleBase" id="RU000592"/>
    </source>
</evidence>
<dbReference type="FunFam" id="3.40.50.300:FF:000021">
    <property type="entry name" value="Lon protease homolog"/>
    <property type="match status" value="1"/>
</dbReference>
<dbReference type="Gene3D" id="3.30.230.10">
    <property type="match status" value="1"/>
</dbReference>
<dbReference type="Gene3D" id="1.20.58.1480">
    <property type="match status" value="1"/>
</dbReference>
<comment type="catalytic activity">
    <reaction evidence="6">
        <text>Hydrolysis of proteins in presence of ATP.</text>
        <dbReference type="EC" id="3.4.21.53"/>
    </reaction>
</comment>
<protein>
    <recommendedName>
        <fullName evidence="7 12">Lon protease homolog</fullName>
        <ecNumber evidence="7 12">3.4.21.-</ecNumber>
    </recommendedName>
</protein>
<dbReference type="InterPro" id="IPR004815">
    <property type="entry name" value="Lon_bac/euk-typ"/>
</dbReference>
<dbReference type="InterPro" id="IPR008268">
    <property type="entry name" value="Peptidase_S16_AS"/>
</dbReference>
<dbReference type="PRINTS" id="PR00830">
    <property type="entry name" value="ENDOLAPTASE"/>
</dbReference>
<dbReference type="EC" id="3.4.21.-" evidence="7 12"/>
<dbReference type="PIRSF" id="PIRSF001174">
    <property type="entry name" value="Lon_proteas"/>
    <property type="match status" value="1"/>
</dbReference>
<dbReference type="Pfam" id="PF00004">
    <property type="entry name" value="AAA"/>
    <property type="match status" value="1"/>
</dbReference>
<evidence type="ECO:0000313" key="16">
    <source>
        <dbReference type="EMBL" id="CAD9235141.1"/>
    </source>
</evidence>
<evidence type="ECO:0000256" key="4">
    <source>
        <dbReference type="ARBA" id="ARBA00022825"/>
    </source>
</evidence>
<dbReference type="Gene3D" id="2.30.130.40">
    <property type="entry name" value="LON domain-like"/>
    <property type="match status" value="1"/>
</dbReference>
<keyword evidence="4 7" id="KW-0720">Serine protease</keyword>
<evidence type="ECO:0000259" key="14">
    <source>
        <dbReference type="PROSITE" id="PS51786"/>
    </source>
</evidence>
<dbReference type="SMART" id="SM00382">
    <property type="entry name" value="AAA"/>
    <property type="match status" value="1"/>
</dbReference>
<dbReference type="SUPFAM" id="SSF52540">
    <property type="entry name" value="P-loop containing nucleoside triphosphate hydrolases"/>
    <property type="match status" value="1"/>
</dbReference>
<evidence type="ECO:0000256" key="6">
    <source>
        <dbReference type="ARBA" id="ARBA00050665"/>
    </source>
</evidence>
<dbReference type="SUPFAM" id="SSF54211">
    <property type="entry name" value="Ribosomal protein S5 domain 2-like"/>
    <property type="match status" value="1"/>
</dbReference>
<evidence type="ECO:0000256" key="7">
    <source>
        <dbReference type="PIRNR" id="PIRNR001174"/>
    </source>
</evidence>